<evidence type="ECO:0000256" key="3">
    <source>
        <dbReference type="PROSITE-ProRule" id="PRU00023"/>
    </source>
</evidence>
<feature type="repeat" description="ANK" evidence="3">
    <location>
        <begin position="97"/>
        <end position="121"/>
    </location>
</feature>
<comment type="caution">
    <text evidence="4">The sequence shown here is derived from an EMBL/GenBank/DDBJ whole genome shotgun (WGS) entry which is preliminary data.</text>
</comment>
<sequence>MSIIRQLIQSPTLNVNQKCGPYEFTALHLACKYDNTEEIAKYLIRVGQVDINQHDDNGRTPLHIAARYGHINVIQYFLQCEDIIVDERAVEDGREFLGDMALHFAFNDGHFEIVKLLVESGKADVNHYNDNGLTLLQKAIIMNDMRMVKYLIRCPSIDVNRSSYFEKYTALHYVCSKKDMLAISRYLIQVGLVNIHQRDEYNQTPFEVIEGLSQRQQFKLIELYQQTK</sequence>
<dbReference type="Pfam" id="PF12796">
    <property type="entry name" value="Ank_2"/>
    <property type="match status" value="1"/>
</dbReference>
<feature type="repeat" description="ANK" evidence="3">
    <location>
        <begin position="57"/>
        <end position="79"/>
    </location>
</feature>
<keyword evidence="5" id="KW-1185">Reference proteome</keyword>
<dbReference type="PROSITE" id="PS50297">
    <property type="entry name" value="ANK_REP_REGION"/>
    <property type="match status" value="2"/>
</dbReference>
<dbReference type="Proteomes" id="UP000268093">
    <property type="component" value="Unassembled WGS sequence"/>
</dbReference>
<dbReference type="Pfam" id="PF13637">
    <property type="entry name" value="Ank_4"/>
    <property type="match status" value="1"/>
</dbReference>
<dbReference type="InterPro" id="IPR002110">
    <property type="entry name" value="Ankyrin_rpt"/>
</dbReference>
<dbReference type="InterPro" id="IPR036770">
    <property type="entry name" value="Ankyrin_rpt-contain_sf"/>
</dbReference>
<organism evidence="4 5">
    <name type="scientific">Jimgerdemannia flammicorona</name>
    <dbReference type="NCBI Taxonomy" id="994334"/>
    <lineage>
        <taxon>Eukaryota</taxon>
        <taxon>Fungi</taxon>
        <taxon>Fungi incertae sedis</taxon>
        <taxon>Mucoromycota</taxon>
        <taxon>Mucoromycotina</taxon>
        <taxon>Endogonomycetes</taxon>
        <taxon>Endogonales</taxon>
        <taxon>Endogonaceae</taxon>
        <taxon>Jimgerdemannia</taxon>
    </lineage>
</organism>
<dbReference type="OrthoDB" id="10057496at2759"/>
<name>A0A433D0H9_9FUNG</name>
<dbReference type="SMART" id="SM00248">
    <property type="entry name" value="ANK"/>
    <property type="match status" value="5"/>
</dbReference>
<dbReference type="PANTHER" id="PTHR24198">
    <property type="entry name" value="ANKYRIN REPEAT AND PROTEIN KINASE DOMAIN-CONTAINING PROTEIN"/>
    <property type="match status" value="1"/>
</dbReference>
<dbReference type="SUPFAM" id="SSF48403">
    <property type="entry name" value="Ankyrin repeat"/>
    <property type="match status" value="1"/>
</dbReference>
<protein>
    <submittedName>
        <fullName evidence="4">Ankyrin repeat-containing domain protein</fullName>
    </submittedName>
</protein>
<proteinExistence type="predicted"/>
<evidence type="ECO:0000256" key="1">
    <source>
        <dbReference type="ARBA" id="ARBA00022737"/>
    </source>
</evidence>
<dbReference type="Gene3D" id="1.25.40.20">
    <property type="entry name" value="Ankyrin repeat-containing domain"/>
    <property type="match status" value="2"/>
</dbReference>
<keyword evidence="1" id="KW-0677">Repeat</keyword>
<dbReference type="PANTHER" id="PTHR24198:SF165">
    <property type="entry name" value="ANKYRIN REPEAT-CONTAINING PROTEIN-RELATED"/>
    <property type="match status" value="1"/>
</dbReference>
<dbReference type="PROSITE" id="PS50088">
    <property type="entry name" value="ANK_REPEAT"/>
    <property type="match status" value="2"/>
</dbReference>
<reference evidence="4 5" key="1">
    <citation type="journal article" date="2018" name="New Phytol.">
        <title>Phylogenomics of Endogonaceae and evolution of mycorrhizas within Mucoromycota.</title>
        <authorList>
            <person name="Chang Y."/>
            <person name="Desiro A."/>
            <person name="Na H."/>
            <person name="Sandor L."/>
            <person name="Lipzen A."/>
            <person name="Clum A."/>
            <person name="Barry K."/>
            <person name="Grigoriev I.V."/>
            <person name="Martin F.M."/>
            <person name="Stajich J.E."/>
            <person name="Smith M.E."/>
            <person name="Bonito G."/>
            <person name="Spatafora J.W."/>
        </authorList>
    </citation>
    <scope>NUCLEOTIDE SEQUENCE [LARGE SCALE GENOMIC DNA]</scope>
    <source>
        <strain evidence="4 5">GMNB39</strain>
    </source>
</reference>
<evidence type="ECO:0000256" key="2">
    <source>
        <dbReference type="ARBA" id="ARBA00023043"/>
    </source>
</evidence>
<evidence type="ECO:0000313" key="4">
    <source>
        <dbReference type="EMBL" id="RUP44343.1"/>
    </source>
</evidence>
<gene>
    <name evidence="4" type="ORF">BC936DRAFT_149600</name>
</gene>
<evidence type="ECO:0000313" key="5">
    <source>
        <dbReference type="Proteomes" id="UP000268093"/>
    </source>
</evidence>
<dbReference type="EMBL" id="RBNI01009081">
    <property type="protein sequence ID" value="RUP44343.1"/>
    <property type="molecule type" value="Genomic_DNA"/>
</dbReference>
<keyword evidence="2 3" id="KW-0040">ANK repeat</keyword>
<accession>A0A433D0H9</accession>
<dbReference type="AlphaFoldDB" id="A0A433D0H9"/>